<dbReference type="InterPro" id="IPR009057">
    <property type="entry name" value="Homeodomain-like_sf"/>
</dbReference>
<evidence type="ECO:0000313" key="7">
    <source>
        <dbReference type="Proteomes" id="UP000309133"/>
    </source>
</evidence>
<evidence type="ECO:0000259" key="5">
    <source>
        <dbReference type="PROSITE" id="PS50977"/>
    </source>
</evidence>
<dbReference type="PRINTS" id="PR00455">
    <property type="entry name" value="HTHTETR"/>
</dbReference>
<dbReference type="OrthoDB" id="3766519at2"/>
<dbReference type="Gene3D" id="1.10.357.10">
    <property type="entry name" value="Tetracycline Repressor, domain 2"/>
    <property type="match status" value="1"/>
</dbReference>
<protein>
    <submittedName>
        <fullName evidence="6">TetR/AcrR family transcriptional regulator</fullName>
    </submittedName>
</protein>
<sequence length="194" mass="20794">MLCVVNTSAEELRRIALQHFARIGFAGASLNAIAEEAGLSKSSVLYHYSSKEALLAAAVEPAVDRLAEVIEGFTRTGRGAMDDEFVQRFVDLLLSHRLEVHVFINQGQSLADIPAIQRANALIQRLGDAVTDHIPTVRDRIRFGVALGGAAYVLVAAAQWSSEPLDDLDETRAALVDTITTLLADLPVSSAATA</sequence>
<comment type="caution">
    <text evidence="6">The sequence shown here is derived from an EMBL/GenBank/DDBJ whole genome shotgun (WGS) entry which is preliminary data.</text>
</comment>
<proteinExistence type="predicted"/>
<gene>
    <name evidence="6" type="ORF">E6C64_07260</name>
</gene>
<name>A0A4S4FMT5_9MICO</name>
<dbReference type="PANTHER" id="PTHR30055">
    <property type="entry name" value="HTH-TYPE TRANSCRIPTIONAL REGULATOR RUTR"/>
    <property type="match status" value="1"/>
</dbReference>
<keyword evidence="2 4" id="KW-0238">DNA-binding</keyword>
<dbReference type="SUPFAM" id="SSF46689">
    <property type="entry name" value="Homeodomain-like"/>
    <property type="match status" value="1"/>
</dbReference>
<dbReference type="Proteomes" id="UP000309133">
    <property type="component" value="Unassembled WGS sequence"/>
</dbReference>
<evidence type="ECO:0000256" key="3">
    <source>
        <dbReference type="ARBA" id="ARBA00023163"/>
    </source>
</evidence>
<feature type="domain" description="HTH tetR-type" evidence="5">
    <location>
        <begin position="6"/>
        <end position="66"/>
    </location>
</feature>
<evidence type="ECO:0000256" key="4">
    <source>
        <dbReference type="PROSITE-ProRule" id="PRU00335"/>
    </source>
</evidence>
<keyword evidence="3" id="KW-0804">Transcription</keyword>
<evidence type="ECO:0000256" key="1">
    <source>
        <dbReference type="ARBA" id="ARBA00023015"/>
    </source>
</evidence>
<dbReference type="PROSITE" id="PS50977">
    <property type="entry name" value="HTH_TETR_2"/>
    <property type="match status" value="1"/>
</dbReference>
<evidence type="ECO:0000313" key="6">
    <source>
        <dbReference type="EMBL" id="THG31840.1"/>
    </source>
</evidence>
<dbReference type="EMBL" id="SSSM01000003">
    <property type="protein sequence ID" value="THG31840.1"/>
    <property type="molecule type" value="Genomic_DNA"/>
</dbReference>
<dbReference type="AlphaFoldDB" id="A0A4S4FMT5"/>
<dbReference type="InterPro" id="IPR001647">
    <property type="entry name" value="HTH_TetR"/>
</dbReference>
<keyword evidence="7" id="KW-1185">Reference proteome</keyword>
<accession>A0A4S4FMT5</accession>
<organism evidence="6 7">
    <name type="scientific">Naasia lichenicola</name>
    <dbReference type="NCBI Taxonomy" id="2565933"/>
    <lineage>
        <taxon>Bacteria</taxon>
        <taxon>Bacillati</taxon>
        <taxon>Actinomycetota</taxon>
        <taxon>Actinomycetes</taxon>
        <taxon>Micrococcales</taxon>
        <taxon>Microbacteriaceae</taxon>
        <taxon>Naasia</taxon>
    </lineage>
</organism>
<feature type="DNA-binding region" description="H-T-H motif" evidence="4">
    <location>
        <begin position="29"/>
        <end position="48"/>
    </location>
</feature>
<dbReference type="PANTHER" id="PTHR30055:SF234">
    <property type="entry name" value="HTH-TYPE TRANSCRIPTIONAL REGULATOR BETI"/>
    <property type="match status" value="1"/>
</dbReference>
<reference evidence="6 7" key="1">
    <citation type="submission" date="2019-04" db="EMBL/GenBank/DDBJ databases">
        <authorList>
            <person name="Jiang L."/>
        </authorList>
    </citation>
    <scope>NUCLEOTIDE SEQUENCE [LARGE SCALE GENOMIC DNA]</scope>
    <source>
        <strain evidence="6 7">YIM 131853</strain>
    </source>
</reference>
<evidence type="ECO:0000256" key="2">
    <source>
        <dbReference type="ARBA" id="ARBA00023125"/>
    </source>
</evidence>
<dbReference type="Gene3D" id="1.10.10.60">
    <property type="entry name" value="Homeodomain-like"/>
    <property type="match status" value="1"/>
</dbReference>
<dbReference type="GO" id="GO:0003700">
    <property type="term" value="F:DNA-binding transcription factor activity"/>
    <property type="evidence" value="ECO:0007669"/>
    <property type="project" value="TreeGrafter"/>
</dbReference>
<dbReference type="GO" id="GO:0000976">
    <property type="term" value="F:transcription cis-regulatory region binding"/>
    <property type="evidence" value="ECO:0007669"/>
    <property type="project" value="TreeGrafter"/>
</dbReference>
<dbReference type="InterPro" id="IPR050109">
    <property type="entry name" value="HTH-type_TetR-like_transc_reg"/>
</dbReference>
<keyword evidence="1" id="KW-0805">Transcription regulation</keyword>
<dbReference type="Pfam" id="PF00440">
    <property type="entry name" value="TetR_N"/>
    <property type="match status" value="1"/>
</dbReference>